<evidence type="ECO:0000256" key="1">
    <source>
        <dbReference type="SAM" id="Phobius"/>
    </source>
</evidence>
<protein>
    <submittedName>
        <fullName evidence="2">Uncharacterized protein</fullName>
    </submittedName>
</protein>
<sequence length="215" mass="23738">MEICPICRARDQVQKVSAIVAHGSHTTQTHGRTSGWAFTGRYFIPMRARHSFSGFSRNHLASALSFPDHVPIPWLYAVLGFFVLNFGDAGGFLGAIAGLFCGAMLGSWLLGRRGRGGCIAMGTGVLLTLWMAVFVRGVDLSDMADWLSGVAFVVGWATLVVTVAQRIWLLIRRPARARAWHAWNRLYYCFRDDTVYDPATGRYGPPGATRSLAWK</sequence>
<feature type="transmembrane region" description="Helical" evidence="1">
    <location>
        <begin position="117"/>
        <end position="138"/>
    </location>
</feature>
<feature type="transmembrane region" description="Helical" evidence="1">
    <location>
        <begin position="74"/>
        <end position="105"/>
    </location>
</feature>
<dbReference type="EMBL" id="JBHTBH010000001">
    <property type="protein sequence ID" value="MFC7326432.1"/>
    <property type="molecule type" value="Genomic_DNA"/>
</dbReference>
<keyword evidence="1" id="KW-0812">Transmembrane</keyword>
<keyword evidence="1" id="KW-1133">Transmembrane helix</keyword>
<evidence type="ECO:0000313" key="2">
    <source>
        <dbReference type="EMBL" id="MFC7326432.1"/>
    </source>
</evidence>
<gene>
    <name evidence="2" type="ORF">ACFQRF_01645</name>
</gene>
<organism evidence="2 3">
    <name type="scientific">Marinactinospora rubrisoli</name>
    <dbReference type="NCBI Taxonomy" id="2715399"/>
    <lineage>
        <taxon>Bacteria</taxon>
        <taxon>Bacillati</taxon>
        <taxon>Actinomycetota</taxon>
        <taxon>Actinomycetes</taxon>
        <taxon>Streptosporangiales</taxon>
        <taxon>Nocardiopsidaceae</taxon>
        <taxon>Marinactinospora</taxon>
    </lineage>
</organism>
<reference evidence="3" key="1">
    <citation type="journal article" date="2019" name="Int. J. Syst. Evol. Microbiol.">
        <title>The Global Catalogue of Microorganisms (GCM) 10K type strain sequencing project: providing services to taxonomists for standard genome sequencing and annotation.</title>
        <authorList>
            <consortium name="The Broad Institute Genomics Platform"/>
            <consortium name="The Broad Institute Genome Sequencing Center for Infectious Disease"/>
            <person name="Wu L."/>
            <person name="Ma J."/>
        </authorList>
    </citation>
    <scope>NUCLEOTIDE SEQUENCE [LARGE SCALE GENOMIC DNA]</scope>
    <source>
        <strain evidence="3">CGMCC 4.7382</strain>
    </source>
</reference>
<dbReference type="RefSeq" id="WP_379868194.1">
    <property type="nucleotide sequence ID" value="NZ_JBHTBH010000001.1"/>
</dbReference>
<dbReference type="Proteomes" id="UP001596540">
    <property type="component" value="Unassembled WGS sequence"/>
</dbReference>
<keyword evidence="3" id="KW-1185">Reference proteome</keyword>
<keyword evidence="1" id="KW-0472">Membrane</keyword>
<evidence type="ECO:0000313" key="3">
    <source>
        <dbReference type="Proteomes" id="UP001596540"/>
    </source>
</evidence>
<comment type="caution">
    <text evidence="2">The sequence shown here is derived from an EMBL/GenBank/DDBJ whole genome shotgun (WGS) entry which is preliminary data.</text>
</comment>
<accession>A0ABW2KBN5</accession>
<proteinExistence type="predicted"/>
<feature type="transmembrane region" description="Helical" evidence="1">
    <location>
        <begin position="150"/>
        <end position="171"/>
    </location>
</feature>
<name>A0ABW2KBN5_9ACTN</name>